<reference evidence="7 8" key="1">
    <citation type="submission" date="2019-02" db="EMBL/GenBank/DDBJ databases">
        <title>Deep-cultivation of Planctomycetes and their phenomic and genomic characterization uncovers novel biology.</title>
        <authorList>
            <person name="Wiegand S."/>
            <person name="Jogler M."/>
            <person name="Boedeker C."/>
            <person name="Pinto D."/>
            <person name="Vollmers J."/>
            <person name="Rivas-Marin E."/>
            <person name="Kohn T."/>
            <person name="Peeters S.H."/>
            <person name="Heuer A."/>
            <person name="Rast P."/>
            <person name="Oberbeckmann S."/>
            <person name="Bunk B."/>
            <person name="Jeske O."/>
            <person name="Meyerdierks A."/>
            <person name="Storesund J.E."/>
            <person name="Kallscheuer N."/>
            <person name="Luecker S."/>
            <person name="Lage O.M."/>
            <person name="Pohl T."/>
            <person name="Merkel B.J."/>
            <person name="Hornburger P."/>
            <person name="Mueller R.-W."/>
            <person name="Bruemmer F."/>
            <person name="Labrenz M."/>
            <person name="Spormann A.M."/>
            <person name="Op den Camp H."/>
            <person name="Overmann J."/>
            <person name="Amann R."/>
            <person name="Jetten M.S.M."/>
            <person name="Mascher T."/>
            <person name="Medema M.H."/>
            <person name="Devos D.P."/>
            <person name="Kaster A.-K."/>
            <person name="Ovreas L."/>
            <person name="Rohde M."/>
            <person name="Galperin M.Y."/>
            <person name="Jogler C."/>
        </authorList>
    </citation>
    <scope>NUCLEOTIDE SEQUENCE [LARGE SCALE GENOMIC DNA]</scope>
    <source>
        <strain evidence="7 8">Pan44</strain>
    </source>
</reference>
<dbReference type="InterPro" id="IPR004960">
    <property type="entry name" value="LipA_acyltrans"/>
</dbReference>
<comment type="subcellular location">
    <subcellularLocation>
        <location evidence="1">Cell inner membrane</location>
    </subcellularLocation>
</comment>
<evidence type="ECO:0000256" key="6">
    <source>
        <dbReference type="ARBA" id="ARBA00023315"/>
    </source>
</evidence>
<dbReference type="InParanoid" id="A0A517SAZ0"/>
<dbReference type="CDD" id="cd07984">
    <property type="entry name" value="LPLAT_LABLAT-like"/>
    <property type="match status" value="1"/>
</dbReference>
<dbReference type="FunCoup" id="A0A517SAZ0">
    <property type="interactions" value="231"/>
</dbReference>
<dbReference type="GO" id="GO:0005886">
    <property type="term" value="C:plasma membrane"/>
    <property type="evidence" value="ECO:0007669"/>
    <property type="project" value="UniProtKB-SubCell"/>
</dbReference>
<keyword evidence="2" id="KW-1003">Cell membrane</keyword>
<accession>A0A517SAZ0</accession>
<keyword evidence="6 7" id="KW-0012">Acyltransferase</keyword>
<evidence type="ECO:0000256" key="2">
    <source>
        <dbReference type="ARBA" id="ARBA00022475"/>
    </source>
</evidence>
<name>A0A517SAZ0_9PLAN</name>
<evidence type="ECO:0000313" key="8">
    <source>
        <dbReference type="Proteomes" id="UP000315700"/>
    </source>
</evidence>
<dbReference type="EMBL" id="CP036271">
    <property type="protein sequence ID" value="QDT53288.1"/>
    <property type="molecule type" value="Genomic_DNA"/>
</dbReference>
<keyword evidence="4 7" id="KW-0808">Transferase</keyword>
<evidence type="ECO:0000256" key="4">
    <source>
        <dbReference type="ARBA" id="ARBA00022679"/>
    </source>
</evidence>
<keyword evidence="3" id="KW-0997">Cell inner membrane</keyword>
<dbReference type="GO" id="GO:0016746">
    <property type="term" value="F:acyltransferase activity"/>
    <property type="evidence" value="ECO:0007669"/>
    <property type="project" value="UniProtKB-KW"/>
</dbReference>
<evidence type="ECO:0000256" key="1">
    <source>
        <dbReference type="ARBA" id="ARBA00004533"/>
    </source>
</evidence>
<proteinExistence type="predicted"/>
<evidence type="ECO:0000256" key="5">
    <source>
        <dbReference type="ARBA" id="ARBA00023136"/>
    </source>
</evidence>
<dbReference type="RefSeq" id="WP_231754238.1">
    <property type="nucleotide sequence ID" value="NZ_CP036271.1"/>
</dbReference>
<dbReference type="AlphaFoldDB" id="A0A517SAZ0"/>
<organism evidence="7 8">
    <name type="scientific">Caulifigura coniformis</name>
    <dbReference type="NCBI Taxonomy" id="2527983"/>
    <lineage>
        <taxon>Bacteria</taxon>
        <taxon>Pseudomonadati</taxon>
        <taxon>Planctomycetota</taxon>
        <taxon>Planctomycetia</taxon>
        <taxon>Planctomycetales</taxon>
        <taxon>Planctomycetaceae</taxon>
        <taxon>Caulifigura</taxon>
    </lineage>
</organism>
<evidence type="ECO:0000313" key="7">
    <source>
        <dbReference type="EMBL" id="QDT53288.1"/>
    </source>
</evidence>
<gene>
    <name evidence="7" type="primary">htrB</name>
    <name evidence="7" type="ORF">Pan44_13040</name>
</gene>
<dbReference type="PANTHER" id="PTHR30606:SF10">
    <property type="entry name" value="PHOSPHATIDYLINOSITOL MANNOSIDE ACYLTRANSFERASE"/>
    <property type="match status" value="1"/>
</dbReference>
<dbReference type="EC" id="2.3.1.-" evidence="7"/>
<dbReference type="KEGG" id="ccos:Pan44_13040"/>
<dbReference type="Proteomes" id="UP000315700">
    <property type="component" value="Chromosome"/>
</dbReference>
<dbReference type="GO" id="GO:0009247">
    <property type="term" value="P:glycolipid biosynthetic process"/>
    <property type="evidence" value="ECO:0007669"/>
    <property type="project" value="UniProtKB-ARBA"/>
</dbReference>
<sequence>MKFREDIQHRAVYLAFRVVLCAFQMLSVRRAAQGARLFAWLMTRVVPKKISRADVAEENLRRAFGEEMPASEVQRIISGMWQHLFRLLVEWSQLPRKMDLTNCREVVVFRQRQQVLKALCSGRPVFILGGHFGNWEVSMATFGFFGFPMGVIAREMDNPYLHDWFVRSRQQFGHKLLLKDGGWGDMVSAAGAGGNLGILCDQDAGRRGVFVDFFGSPASTFKSIALMAMEFKAILVMGYGIRLPDDFENARWSQFEIGCEEVIDPLEYTGADAVKQVTQRFTSALERAIRRAPEQYFWVHRRWKTDSVTKKKAVKIAERKAA</sequence>
<keyword evidence="5" id="KW-0472">Membrane</keyword>
<keyword evidence="8" id="KW-1185">Reference proteome</keyword>
<dbReference type="Pfam" id="PF03279">
    <property type="entry name" value="Lip_A_acyltrans"/>
    <property type="match status" value="1"/>
</dbReference>
<dbReference type="PANTHER" id="PTHR30606">
    <property type="entry name" value="LIPID A BIOSYNTHESIS LAUROYL ACYLTRANSFERASE"/>
    <property type="match status" value="1"/>
</dbReference>
<protein>
    <submittedName>
        <fullName evidence="7">Lipid A biosynthesis lauroyl acyltransferase</fullName>
        <ecNumber evidence="7">2.3.1.-</ecNumber>
    </submittedName>
</protein>
<evidence type="ECO:0000256" key="3">
    <source>
        <dbReference type="ARBA" id="ARBA00022519"/>
    </source>
</evidence>